<protein>
    <submittedName>
        <fullName evidence="1">Coccolith scale associated protein 1</fullName>
    </submittedName>
</protein>
<name>X5DCM8_9EUKA</name>
<evidence type="ECO:0000313" key="1">
    <source>
        <dbReference type="EMBL" id="AHW52410.1"/>
    </source>
</evidence>
<proteinExistence type="evidence at transcript level"/>
<reference evidence="1" key="1">
    <citation type="journal article" date="2014" name="J. Proteomics">
        <title>Comparative proteomics reveals proteins impacted by nitrogen deprivation in wild-type and high lipid-accumulating mutant strains of Tisochrysis lutea.</title>
        <authorList>
            <person name="Garnier M."/>
            <person name="Carrier G."/>
            <person name="Rogniaux H."/>
            <person name="Nicolau E."/>
            <person name="Bougaran G."/>
            <person name="Saint-Jean B."/>
            <person name="Cadoret J.P."/>
        </authorList>
    </citation>
    <scope>NUCLEOTIDE SEQUENCE</scope>
</reference>
<dbReference type="AlphaFoldDB" id="X5DCM8"/>
<organism evidence="1">
    <name type="scientific">Tisochrysis lutea</name>
    <dbReference type="NCBI Taxonomy" id="1321669"/>
    <lineage>
        <taxon>Eukaryota</taxon>
        <taxon>Haptista</taxon>
        <taxon>Haptophyta</taxon>
        <taxon>Prymnesiophyceae</taxon>
        <taxon>Isochrysidales</taxon>
        <taxon>Isochrysidaceae</taxon>
        <taxon>Tisochrysis</taxon>
    </lineage>
</organism>
<sequence length="637" mass="70726">MLSISTQIILAQTPLGTTCGAVKTFFKENECCAPNQLGKELPMADGICPSVDLQISYPAKVGIYTPCPSEEVYYEFLDDNPVAPGYKGCVAEAGFDPCGWSDYYSYDAASGCSTDASLTTAIQTIRGGSPTMSADMLRLTGEDFLPTITFPMMPMSYPNVGSNPDDSEMQDLTVTWHKFIGYMGSGLDLSDFEGYPTYGAEQGMVLSVATKVLEMARTTCNRNFYAFLEAPAYGYDWTQAVAWVDSRASSFYEDESCSCFAAGTCKSAGIVTISQRGWAPEMLPAMPFAEADNGMMYQPNSTDANSPWFQTNVIPGNPIGRFGPCHTPRERCLCDGVYWYPGFVAPDHTLSDIKCYSWAFSITKIYSARMRAGIMFVMDTPDAASAARSMVGGALSIANGLYSHMQIQGQMQLMNKIMEKPFSDATSWLHAMAMAQYEKWDVMYDAFSTCQAAGIARITPEQPKYFGAYIFSYLLPDYQGLAVNVGGSSSDFFLAVVGYNHFNYNWGWRGEDPMNYGNGIDPSKVTVQDFTRTHLFRGLVAYQEEARRMKLVCGDLDARATPSTLTVNEWVALRQADRRRRRRLEDGPISHHARALEVQEVAPRMKLINALKFAMETDPHRKLEWEYGMPRDMADVQ</sequence>
<accession>X5DCM8</accession>
<feature type="non-terminal residue" evidence="1">
    <location>
        <position position="637"/>
    </location>
</feature>
<dbReference type="EMBL" id="KF233733">
    <property type="protein sequence ID" value="AHW52410.1"/>
    <property type="molecule type" value="mRNA"/>
</dbReference>